<dbReference type="AlphaFoldDB" id="A0ABD1F395"/>
<dbReference type="PROSITE" id="PS50850">
    <property type="entry name" value="MFS"/>
    <property type="match status" value="1"/>
</dbReference>
<feature type="transmembrane region" description="Helical" evidence="9">
    <location>
        <begin position="145"/>
        <end position="164"/>
    </location>
</feature>
<keyword evidence="8" id="KW-0325">Glycoprotein</keyword>
<feature type="transmembrane region" description="Helical" evidence="9">
    <location>
        <begin position="319"/>
        <end position="339"/>
    </location>
</feature>
<evidence type="ECO:0000313" key="12">
    <source>
        <dbReference type="Proteomes" id="UP001566132"/>
    </source>
</evidence>
<keyword evidence="3" id="KW-1003">Cell membrane</keyword>
<dbReference type="PANTHER" id="PTHR48021:SF47">
    <property type="entry name" value="GH17672P"/>
    <property type="match status" value="1"/>
</dbReference>
<organism evidence="11 12">
    <name type="scientific">Hypothenemus hampei</name>
    <name type="common">Coffee berry borer</name>
    <dbReference type="NCBI Taxonomy" id="57062"/>
    <lineage>
        <taxon>Eukaryota</taxon>
        <taxon>Metazoa</taxon>
        <taxon>Ecdysozoa</taxon>
        <taxon>Arthropoda</taxon>
        <taxon>Hexapoda</taxon>
        <taxon>Insecta</taxon>
        <taxon>Pterygota</taxon>
        <taxon>Neoptera</taxon>
        <taxon>Endopterygota</taxon>
        <taxon>Coleoptera</taxon>
        <taxon>Polyphaga</taxon>
        <taxon>Cucujiformia</taxon>
        <taxon>Curculionidae</taxon>
        <taxon>Scolytinae</taxon>
        <taxon>Hypothenemus</taxon>
    </lineage>
</organism>
<evidence type="ECO:0000256" key="4">
    <source>
        <dbReference type="ARBA" id="ARBA00022597"/>
    </source>
</evidence>
<feature type="transmembrane region" description="Helical" evidence="9">
    <location>
        <begin position="393"/>
        <end position="414"/>
    </location>
</feature>
<reference evidence="11 12" key="1">
    <citation type="submission" date="2024-05" db="EMBL/GenBank/DDBJ databases">
        <title>Genetic variation in Jamaican populations of the coffee berry borer (Hypothenemus hampei).</title>
        <authorList>
            <person name="Errbii M."/>
            <person name="Myrie A."/>
        </authorList>
    </citation>
    <scope>NUCLEOTIDE SEQUENCE [LARGE SCALE GENOMIC DNA]</scope>
    <source>
        <strain evidence="11">JA-Hopewell-2020-01-JO</strain>
        <tissue evidence="11">Whole body</tissue>
    </source>
</reference>
<dbReference type="Gene3D" id="1.20.1250.20">
    <property type="entry name" value="MFS general substrate transporter like domains"/>
    <property type="match status" value="1"/>
</dbReference>
<sequence>MCRKANCNCFIFFATISVSLSAFTTGGAFGWTSPYLSRFNSTDSTINPIGRPITIDESAWLVSAMSLGLNFGPFLSILSQKVFTKKQAILISMLPMVLAHSICIFTNKALLFILARLFMGIATGWLWAIFSIYIAEIAEDKNRGLLGCFPGITSNIGTLMVYLVGPYLSMSMFSVFNLIPMVIFYICFGIFVPDSPYDLVIKNRSDDALNSLKKLRRRENVKSELETIETYIKSVNKEKASYKDLFQKRVCRRGLTICISLMIFQQFSGNNAISSYAEAIFQSAGDFISSSLSPVLLGIVGTLSISLSSFLVDKMGRKPLLIVSFVVIGFSLFSLGIYFHLLNNGFNVSYIAWLPIVSLMFFVAAFNFSLGMVPWIITGEYFHSSLKAQASSLVSWGNFVTSFFVTLVFPYMIVFFGMSWTFYFFGIFMVLATIFCCIMLLESKEKSFQEIQDLLNK</sequence>
<evidence type="ECO:0000256" key="7">
    <source>
        <dbReference type="ARBA" id="ARBA00023136"/>
    </source>
</evidence>
<dbReference type="SUPFAM" id="SSF103473">
    <property type="entry name" value="MFS general substrate transporter"/>
    <property type="match status" value="1"/>
</dbReference>
<dbReference type="PRINTS" id="PR00171">
    <property type="entry name" value="SUGRTRNSPORT"/>
</dbReference>
<dbReference type="InterPro" id="IPR003663">
    <property type="entry name" value="Sugar/inositol_transpt"/>
</dbReference>
<proteinExistence type="predicted"/>
<keyword evidence="12" id="KW-1185">Reference proteome</keyword>
<feature type="transmembrane region" description="Helical" evidence="9">
    <location>
        <begin position="170"/>
        <end position="192"/>
    </location>
</feature>
<feature type="transmembrane region" description="Helical" evidence="9">
    <location>
        <begin position="287"/>
        <end position="312"/>
    </location>
</feature>
<keyword evidence="7 9" id="KW-0472">Membrane</keyword>
<name>A0ABD1F395_HYPHA</name>
<evidence type="ECO:0000256" key="5">
    <source>
        <dbReference type="ARBA" id="ARBA00022692"/>
    </source>
</evidence>
<gene>
    <name evidence="11" type="ORF">ABEB36_005783</name>
</gene>
<evidence type="ECO:0000256" key="8">
    <source>
        <dbReference type="ARBA" id="ARBA00023180"/>
    </source>
</evidence>
<dbReference type="PROSITE" id="PS00217">
    <property type="entry name" value="SUGAR_TRANSPORT_2"/>
    <property type="match status" value="1"/>
</dbReference>
<protein>
    <recommendedName>
        <fullName evidence="10">Major facilitator superfamily (MFS) profile domain-containing protein</fullName>
    </recommendedName>
</protein>
<comment type="caution">
    <text evidence="11">The sequence shown here is derived from an EMBL/GenBank/DDBJ whole genome shotgun (WGS) entry which is preliminary data.</text>
</comment>
<evidence type="ECO:0000259" key="10">
    <source>
        <dbReference type="PROSITE" id="PS50850"/>
    </source>
</evidence>
<comment type="subcellular location">
    <subcellularLocation>
        <location evidence="1">Cell membrane</location>
        <topology evidence="1">Multi-pass membrane protein</topology>
    </subcellularLocation>
</comment>
<evidence type="ECO:0000313" key="11">
    <source>
        <dbReference type="EMBL" id="KAL1506414.1"/>
    </source>
</evidence>
<keyword evidence="4" id="KW-0762">Sugar transport</keyword>
<dbReference type="GO" id="GO:0005886">
    <property type="term" value="C:plasma membrane"/>
    <property type="evidence" value="ECO:0007669"/>
    <property type="project" value="UniProtKB-SubCell"/>
</dbReference>
<keyword evidence="5 9" id="KW-0812">Transmembrane</keyword>
<feature type="transmembrane region" description="Helical" evidence="9">
    <location>
        <begin position="351"/>
        <end position="373"/>
    </location>
</feature>
<dbReference type="PANTHER" id="PTHR48021">
    <property type="match status" value="1"/>
</dbReference>
<evidence type="ECO:0000256" key="6">
    <source>
        <dbReference type="ARBA" id="ARBA00022989"/>
    </source>
</evidence>
<feature type="transmembrane region" description="Helical" evidence="9">
    <location>
        <begin position="113"/>
        <end position="133"/>
    </location>
</feature>
<evidence type="ECO:0000256" key="9">
    <source>
        <dbReference type="SAM" id="Phobius"/>
    </source>
</evidence>
<evidence type="ECO:0000256" key="2">
    <source>
        <dbReference type="ARBA" id="ARBA00022448"/>
    </source>
</evidence>
<dbReference type="PROSITE" id="PS00216">
    <property type="entry name" value="SUGAR_TRANSPORT_1"/>
    <property type="match status" value="1"/>
</dbReference>
<keyword evidence="2" id="KW-0813">Transport</keyword>
<evidence type="ECO:0000256" key="1">
    <source>
        <dbReference type="ARBA" id="ARBA00004651"/>
    </source>
</evidence>
<accession>A0ABD1F395</accession>
<dbReference type="EMBL" id="JBDJPC010000004">
    <property type="protein sequence ID" value="KAL1506414.1"/>
    <property type="molecule type" value="Genomic_DNA"/>
</dbReference>
<dbReference type="InterPro" id="IPR036259">
    <property type="entry name" value="MFS_trans_sf"/>
</dbReference>
<dbReference type="InterPro" id="IPR050549">
    <property type="entry name" value="MFS_Trehalose_Transporter"/>
</dbReference>
<feature type="domain" description="Major facilitator superfamily (MFS) profile" evidence="10">
    <location>
        <begin position="10"/>
        <end position="444"/>
    </location>
</feature>
<dbReference type="Proteomes" id="UP001566132">
    <property type="component" value="Unassembled WGS sequence"/>
</dbReference>
<dbReference type="InterPro" id="IPR005828">
    <property type="entry name" value="MFS_sugar_transport-like"/>
</dbReference>
<dbReference type="Pfam" id="PF00083">
    <property type="entry name" value="Sugar_tr"/>
    <property type="match status" value="1"/>
</dbReference>
<dbReference type="InterPro" id="IPR005829">
    <property type="entry name" value="Sugar_transporter_CS"/>
</dbReference>
<feature type="transmembrane region" description="Helical" evidence="9">
    <location>
        <begin position="420"/>
        <end position="441"/>
    </location>
</feature>
<evidence type="ECO:0000256" key="3">
    <source>
        <dbReference type="ARBA" id="ARBA00022475"/>
    </source>
</evidence>
<dbReference type="InterPro" id="IPR020846">
    <property type="entry name" value="MFS_dom"/>
</dbReference>
<keyword evidence="6 9" id="KW-1133">Transmembrane helix</keyword>
<feature type="transmembrane region" description="Helical" evidence="9">
    <location>
        <begin position="89"/>
        <end position="107"/>
    </location>
</feature>
<dbReference type="FunFam" id="1.20.1250.20:FF:000218">
    <property type="entry name" value="facilitated trehalose transporter Tret1"/>
    <property type="match status" value="1"/>
</dbReference>